<dbReference type="Proteomes" id="UP000815677">
    <property type="component" value="Unassembled WGS sequence"/>
</dbReference>
<dbReference type="EMBL" id="DF840457">
    <property type="protein sequence ID" value="GAT44978.1"/>
    <property type="molecule type" value="Genomic_DNA"/>
</dbReference>
<organism evidence="1 2">
    <name type="scientific">Mycena chlorophos</name>
    <name type="common">Agaric fungus</name>
    <name type="synonym">Agaricus chlorophos</name>
    <dbReference type="NCBI Taxonomy" id="658473"/>
    <lineage>
        <taxon>Eukaryota</taxon>
        <taxon>Fungi</taxon>
        <taxon>Dikarya</taxon>
        <taxon>Basidiomycota</taxon>
        <taxon>Agaricomycotina</taxon>
        <taxon>Agaricomycetes</taxon>
        <taxon>Agaricomycetidae</taxon>
        <taxon>Agaricales</taxon>
        <taxon>Marasmiineae</taxon>
        <taxon>Mycenaceae</taxon>
        <taxon>Mycena</taxon>
    </lineage>
</organism>
<proteinExistence type="predicted"/>
<evidence type="ECO:0000313" key="2">
    <source>
        <dbReference type="Proteomes" id="UP000815677"/>
    </source>
</evidence>
<evidence type="ECO:0000313" key="1">
    <source>
        <dbReference type="EMBL" id="GAT44978.1"/>
    </source>
</evidence>
<reference evidence="1" key="1">
    <citation type="submission" date="2014-09" db="EMBL/GenBank/DDBJ databases">
        <title>Genome sequence of the luminous mushroom Mycena chlorophos for searching fungal bioluminescence genes.</title>
        <authorList>
            <person name="Tanaka Y."/>
            <person name="Kasuga D."/>
            <person name="Oba Y."/>
            <person name="Hase S."/>
            <person name="Sato K."/>
            <person name="Oba Y."/>
            <person name="Sakakibara Y."/>
        </authorList>
    </citation>
    <scope>NUCLEOTIDE SEQUENCE</scope>
</reference>
<name>A0ABQ0L1D4_MYCCL</name>
<sequence>MHLPMPTYNIDDFTESIKHSSDWTLMAVYNNARRDDDSSVAELLNRFTSSTLVNNHFLRSDVGNYTFLLQSATQNYAELSVVGFVTHQHKFIQSITVSGLDDERFQTSVAALRHIHTFLQQSGADIRAMDASPTFAGKYTTITATSRLMTPTQFNVIQPNQNTEDNRMFEPLEIPRGMDPSGHMANAIGSGAYEYTTDNQVLIFKLMTSDPHDTATWKFDPVHSPMEIAVGNLVEVTMSLKVAPFWQGRKILCSLLQVNRISTEASSAIMEKQDAAQTANQLSKLTLGDVGAKVGAPKRRAPSALGGIPKFAKRMDVDREG</sequence>
<protein>
    <submittedName>
        <fullName evidence="1">Uncharacterized protein</fullName>
    </submittedName>
</protein>
<accession>A0ABQ0L1D4</accession>
<keyword evidence="2" id="KW-1185">Reference proteome</keyword>
<gene>
    <name evidence="1" type="ORF">MCHLO_02576</name>
</gene>